<comment type="caution">
    <text evidence="2">The sequence shown here is derived from an EMBL/GenBank/DDBJ whole genome shotgun (WGS) entry which is preliminary data.</text>
</comment>
<sequence>MADKYLSKANHAKASRLNKQHLSPKKVSKKKFEYNSKSLISIDISEYEFTNFLSEETKHGASNRFYYLLNNEHECLLTEDFNESENIIKSIKGIISDIYDTESDSKLFAALDSTESEQPFFKARVKDNVGNSTSFRVFYYLNKDKNAYEIILIDPLHLAIKSRVQYKKPNRYEDMKTNSICISSIYREVKVRKTFI</sequence>
<protein>
    <submittedName>
        <fullName evidence="2">Uncharacterized protein</fullName>
    </submittedName>
</protein>
<accession>A0ABQ6RBB9</accession>
<dbReference type="Proteomes" id="UP000295735">
    <property type="component" value="Unassembled WGS sequence"/>
</dbReference>
<evidence type="ECO:0000313" key="2">
    <source>
        <dbReference type="EMBL" id="KAA1042493.1"/>
    </source>
</evidence>
<proteinExistence type="predicted"/>
<name>A0ABQ6RBB9_9STAP</name>
<keyword evidence="3" id="KW-1185">Reference proteome</keyword>
<dbReference type="EMBL" id="SCWC02000001">
    <property type="protein sequence ID" value="KAA1042493.1"/>
    <property type="molecule type" value="Genomic_DNA"/>
</dbReference>
<feature type="compositionally biased region" description="Basic residues" evidence="1">
    <location>
        <begin position="10"/>
        <end position="24"/>
    </location>
</feature>
<organism evidence="2 3">
    <name type="scientific">Macrococcus equipercicus</name>
    <dbReference type="NCBI Taxonomy" id="69967"/>
    <lineage>
        <taxon>Bacteria</taxon>
        <taxon>Bacillati</taxon>
        <taxon>Bacillota</taxon>
        <taxon>Bacilli</taxon>
        <taxon>Bacillales</taxon>
        <taxon>Staphylococcaceae</taxon>
        <taxon>Macrococcus</taxon>
    </lineage>
</organism>
<feature type="region of interest" description="Disordered" evidence="1">
    <location>
        <begin position="1"/>
        <end position="24"/>
    </location>
</feature>
<evidence type="ECO:0000313" key="3">
    <source>
        <dbReference type="Proteomes" id="UP000295735"/>
    </source>
</evidence>
<evidence type="ECO:0000256" key="1">
    <source>
        <dbReference type="SAM" id="MobiDB-lite"/>
    </source>
</evidence>
<gene>
    <name evidence="2" type="ORF">ERX35_001015</name>
</gene>
<reference evidence="2 3" key="1">
    <citation type="submission" date="2019-09" db="EMBL/GenBank/DDBJ databases">
        <authorList>
            <person name="Mazhar S."/>
            <person name="Altermann E."/>
            <person name="Hill C."/>
            <person name="Mcauliffe O."/>
        </authorList>
    </citation>
    <scope>NUCLEOTIDE SEQUENCE [LARGE SCALE GENOMIC DNA]</scope>
    <source>
        <strain evidence="2 3">ATCC 51831</strain>
    </source>
</reference>
<dbReference type="RefSeq" id="WP_149458044.1">
    <property type="nucleotide sequence ID" value="NZ_SCWC02000001.1"/>
</dbReference>